<evidence type="ECO:0000313" key="3">
    <source>
        <dbReference type="WBParaSite" id="Gr19_v10_g6527.t1"/>
    </source>
</evidence>
<feature type="transmembrane region" description="Helical" evidence="1">
    <location>
        <begin position="56"/>
        <end position="74"/>
    </location>
</feature>
<reference evidence="3" key="1">
    <citation type="submission" date="2022-11" db="UniProtKB">
        <authorList>
            <consortium name="WormBaseParasite"/>
        </authorList>
    </citation>
    <scope>IDENTIFICATION</scope>
</reference>
<evidence type="ECO:0000313" key="2">
    <source>
        <dbReference type="Proteomes" id="UP000887572"/>
    </source>
</evidence>
<name>A0A914I148_GLORO</name>
<proteinExistence type="predicted"/>
<sequence>MDDKSVATNKSPATTCCGNGSNEIGPTNQYKYGPNNNESGATCCCGSVSIETGTKVVAIVSCVLYMIVAIVNLLNHQTVHLLHGVFGIALSLAYLLVVYGQNVRNPWLFLPCLILEAIEMIFSGFIIIRNLVCSRETLAELKKSAGKYSEYVNDCTLTVIVGVGFFVLNVWLYSIIFRGFMAVKEVKSRRSRPAVV</sequence>
<keyword evidence="1" id="KW-0472">Membrane</keyword>
<feature type="transmembrane region" description="Helical" evidence="1">
    <location>
        <begin position="157"/>
        <end position="180"/>
    </location>
</feature>
<dbReference type="Proteomes" id="UP000887572">
    <property type="component" value="Unplaced"/>
</dbReference>
<keyword evidence="1" id="KW-1133">Transmembrane helix</keyword>
<dbReference type="WBParaSite" id="Gr19_v10_g6527.t1">
    <property type="protein sequence ID" value="Gr19_v10_g6527.t1"/>
    <property type="gene ID" value="Gr19_v10_g6527"/>
</dbReference>
<dbReference type="AlphaFoldDB" id="A0A914I148"/>
<protein>
    <submittedName>
        <fullName evidence="3">MARVEL domain-containing protein</fullName>
    </submittedName>
</protein>
<evidence type="ECO:0000256" key="1">
    <source>
        <dbReference type="SAM" id="Phobius"/>
    </source>
</evidence>
<feature type="transmembrane region" description="Helical" evidence="1">
    <location>
        <begin position="80"/>
        <end position="100"/>
    </location>
</feature>
<keyword evidence="2" id="KW-1185">Reference proteome</keyword>
<keyword evidence="1" id="KW-0812">Transmembrane</keyword>
<feature type="transmembrane region" description="Helical" evidence="1">
    <location>
        <begin position="107"/>
        <end position="128"/>
    </location>
</feature>
<organism evidence="2 3">
    <name type="scientific">Globodera rostochiensis</name>
    <name type="common">Golden nematode worm</name>
    <name type="synonym">Heterodera rostochiensis</name>
    <dbReference type="NCBI Taxonomy" id="31243"/>
    <lineage>
        <taxon>Eukaryota</taxon>
        <taxon>Metazoa</taxon>
        <taxon>Ecdysozoa</taxon>
        <taxon>Nematoda</taxon>
        <taxon>Chromadorea</taxon>
        <taxon>Rhabditida</taxon>
        <taxon>Tylenchina</taxon>
        <taxon>Tylenchomorpha</taxon>
        <taxon>Tylenchoidea</taxon>
        <taxon>Heteroderidae</taxon>
        <taxon>Heteroderinae</taxon>
        <taxon>Globodera</taxon>
    </lineage>
</organism>
<accession>A0A914I148</accession>